<gene>
    <name evidence="2" type="ORF">HPBE_LOCUS12393</name>
</gene>
<dbReference type="EMBL" id="UZAH01027482">
    <property type="protein sequence ID" value="VDO91987.1"/>
    <property type="molecule type" value="Genomic_DNA"/>
</dbReference>
<dbReference type="InterPro" id="IPR001858">
    <property type="entry name" value="Phosphatidylethanolamine-bd_CS"/>
</dbReference>
<dbReference type="AlphaFoldDB" id="A0A3P8A5X8"/>
<dbReference type="CDD" id="cd00866">
    <property type="entry name" value="PEBP_euk"/>
    <property type="match status" value="1"/>
</dbReference>
<evidence type="ECO:0008006" key="3">
    <source>
        <dbReference type="Google" id="ProtNLM"/>
    </source>
</evidence>
<dbReference type="Pfam" id="PF01161">
    <property type="entry name" value="PBP"/>
    <property type="match status" value="1"/>
</dbReference>
<evidence type="ECO:0000313" key="2">
    <source>
        <dbReference type="EMBL" id="VDO91987.1"/>
    </source>
</evidence>
<organism evidence="2">
    <name type="scientific">Heligmosomoides polygyrus</name>
    <name type="common">Parasitic roundworm</name>
    <dbReference type="NCBI Taxonomy" id="6339"/>
    <lineage>
        <taxon>Eukaryota</taxon>
        <taxon>Metazoa</taxon>
        <taxon>Ecdysozoa</taxon>
        <taxon>Nematoda</taxon>
        <taxon>Chromadorea</taxon>
        <taxon>Rhabditida</taxon>
        <taxon>Rhabditina</taxon>
        <taxon>Rhabditomorpha</taxon>
        <taxon>Strongyloidea</taxon>
        <taxon>Heligmosomidae</taxon>
        <taxon>Heligmosomoides</taxon>
    </lineage>
</organism>
<dbReference type="OrthoDB" id="6700855at2759"/>
<sequence length="153" mass="16978">MSELQVTFQGYQKASLGNELSPSAALSEPTLGWKADSNTLYTVIMVDPDAPSRKNPFLSDYLHWLVVNVRGNSVKNGDELASYRGPAPPPGSGAHRYYLLLYKQRRPITMRKMKSRANFNTLKYARDNGLDGPVAGNYFKVSLFADNTTTRSG</sequence>
<dbReference type="InterPro" id="IPR008914">
    <property type="entry name" value="PEBP"/>
</dbReference>
<proteinExistence type="inferred from homology"/>
<dbReference type="PANTHER" id="PTHR11362">
    <property type="entry name" value="PHOSPHATIDYLETHANOLAMINE-BINDING PROTEIN"/>
    <property type="match status" value="1"/>
</dbReference>
<accession>A0A3P8A5X8</accession>
<dbReference type="SUPFAM" id="SSF49777">
    <property type="entry name" value="PEBP-like"/>
    <property type="match status" value="1"/>
</dbReference>
<comment type="similarity">
    <text evidence="1">Belongs to the phosphatidylethanolamine-binding protein family.</text>
</comment>
<dbReference type="InterPro" id="IPR036610">
    <property type="entry name" value="PEBP-like_sf"/>
</dbReference>
<dbReference type="InterPro" id="IPR035810">
    <property type="entry name" value="PEBP_euk"/>
</dbReference>
<dbReference type="PANTHER" id="PTHR11362:SF82">
    <property type="entry name" value="PHOSPHATIDYLETHANOLAMINE-BINDING PROTEIN 4"/>
    <property type="match status" value="1"/>
</dbReference>
<dbReference type="PROSITE" id="PS01220">
    <property type="entry name" value="PBP"/>
    <property type="match status" value="1"/>
</dbReference>
<protein>
    <recommendedName>
        <fullName evidence="3">Phosphatidylethanolamine-binding protein</fullName>
    </recommendedName>
</protein>
<dbReference type="Gene3D" id="3.90.280.10">
    <property type="entry name" value="PEBP-like"/>
    <property type="match status" value="1"/>
</dbReference>
<evidence type="ECO:0000256" key="1">
    <source>
        <dbReference type="ARBA" id="ARBA00007091"/>
    </source>
</evidence>
<reference evidence="2" key="1">
    <citation type="submission" date="2018-11" db="EMBL/GenBank/DDBJ databases">
        <authorList>
            <consortium name="Pathogen Informatics"/>
        </authorList>
    </citation>
    <scope>NUCLEOTIDE SEQUENCE [LARGE SCALE GENOMIC DNA]</scope>
</reference>
<name>A0A3P8A5X8_HELPZ</name>